<reference evidence="10 11" key="1">
    <citation type="submission" date="2022-07" db="EMBL/GenBank/DDBJ databases">
        <title>Photobacterium pectinilyticum sp. nov., a marine bacterium isolated from surface seawater of Qingdao offshore.</title>
        <authorList>
            <person name="Wang X."/>
        </authorList>
    </citation>
    <scope>NUCLEOTIDE SEQUENCE [LARGE SCALE GENOMIC DNA]</scope>
    <source>
        <strain evidence="10 11">ZSDE20</strain>
    </source>
</reference>
<dbReference type="InterPro" id="IPR003838">
    <property type="entry name" value="ABC3_permease_C"/>
</dbReference>
<keyword evidence="3 7" id="KW-0812">Transmembrane</keyword>
<evidence type="ECO:0000256" key="1">
    <source>
        <dbReference type="ARBA" id="ARBA00004651"/>
    </source>
</evidence>
<feature type="transmembrane region" description="Helical" evidence="7">
    <location>
        <begin position="334"/>
        <end position="361"/>
    </location>
</feature>
<keyword evidence="5 7" id="KW-0472">Membrane</keyword>
<feature type="transmembrane region" description="Helical" evidence="7">
    <location>
        <begin position="285"/>
        <end position="310"/>
    </location>
</feature>
<gene>
    <name evidence="10" type="ORF">NHN17_08165</name>
</gene>
<dbReference type="PANTHER" id="PTHR30572:SF4">
    <property type="entry name" value="ABC TRANSPORTER PERMEASE YTRF"/>
    <property type="match status" value="1"/>
</dbReference>
<proteinExistence type="inferred from homology"/>
<evidence type="ECO:0000313" key="11">
    <source>
        <dbReference type="Proteomes" id="UP001524460"/>
    </source>
</evidence>
<dbReference type="Pfam" id="PF02687">
    <property type="entry name" value="FtsX"/>
    <property type="match status" value="1"/>
</dbReference>
<sequence>MSYWLYLSNALRVIYRHRLRSALTILGIMIGVTAVVTVIGVGAGSQHQVLQQVESLGADLLFIEPDVMESGGVQMKGHSSTLTVDDITAIQNLVPNIVATSPSVYAEGRVIYQARNWISRIQGTTRDYLLLRKWKVAQGRMFNDIEQSRAKKVAVLGESVEKALFEGESAIGKTIRIGNTPFKVIGVLQRKGQSPGGMDQDDRVLIPLSTAKLRIIGLSKTRPGSIHYAHIRIDDQNKIKDSIFHIQRVLRRQHRLPENKPDDFIINDLTELQESMADATRSMTFWLACVAAISLVVGGISIMNVMLVAVRERTEEIGLRRALGATHKDIRNQFIIEATCLTTIGGLSGLVLGVVLVSVVATMRNFPVMITPSALVLALGSACLVGLVSGLYPALVASRLDPIRALKRE</sequence>
<accession>A0ABT1MZY1</accession>
<comment type="similarity">
    <text evidence="6">Belongs to the ABC-4 integral membrane protein family.</text>
</comment>
<evidence type="ECO:0000259" key="9">
    <source>
        <dbReference type="Pfam" id="PF12704"/>
    </source>
</evidence>
<evidence type="ECO:0000259" key="8">
    <source>
        <dbReference type="Pfam" id="PF02687"/>
    </source>
</evidence>
<dbReference type="InterPro" id="IPR025857">
    <property type="entry name" value="MacB_PCD"/>
</dbReference>
<feature type="domain" description="MacB-like periplasmic core" evidence="9">
    <location>
        <begin position="21"/>
        <end position="237"/>
    </location>
</feature>
<dbReference type="RefSeq" id="WP_255041774.1">
    <property type="nucleotide sequence ID" value="NZ_JANEYT010000013.1"/>
</dbReference>
<evidence type="ECO:0000256" key="7">
    <source>
        <dbReference type="SAM" id="Phobius"/>
    </source>
</evidence>
<dbReference type="Proteomes" id="UP001524460">
    <property type="component" value="Unassembled WGS sequence"/>
</dbReference>
<dbReference type="PANTHER" id="PTHR30572">
    <property type="entry name" value="MEMBRANE COMPONENT OF TRANSPORTER-RELATED"/>
    <property type="match status" value="1"/>
</dbReference>
<feature type="domain" description="ABC3 transporter permease C-terminal" evidence="8">
    <location>
        <begin position="289"/>
        <end position="402"/>
    </location>
</feature>
<organism evidence="10 11">
    <name type="scientific">Photobacterium pectinilyticum</name>
    <dbReference type="NCBI Taxonomy" id="2906793"/>
    <lineage>
        <taxon>Bacteria</taxon>
        <taxon>Pseudomonadati</taxon>
        <taxon>Pseudomonadota</taxon>
        <taxon>Gammaproteobacteria</taxon>
        <taxon>Vibrionales</taxon>
        <taxon>Vibrionaceae</taxon>
        <taxon>Photobacterium</taxon>
    </lineage>
</organism>
<evidence type="ECO:0000256" key="6">
    <source>
        <dbReference type="ARBA" id="ARBA00038076"/>
    </source>
</evidence>
<dbReference type="EMBL" id="JANEYT010000013">
    <property type="protein sequence ID" value="MCQ1058030.1"/>
    <property type="molecule type" value="Genomic_DNA"/>
</dbReference>
<protein>
    <submittedName>
        <fullName evidence="10">ABC transporter permease</fullName>
    </submittedName>
</protein>
<evidence type="ECO:0000256" key="4">
    <source>
        <dbReference type="ARBA" id="ARBA00022989"/>
    </source>
</evidence>
<evidence type="ECO:0000256" key="5">
    <source>
        <dbReference type="ARBA" id="ARBA00023136"/>
    </source>
</evidence>
<dbReference type="InterPro" id="IPR050250">
    <property type="entry name" value="Macrolide_Exporter_MacB"/>
</dbReference>
<dbReference type="Pfam" id="PF12704">
    <property type="entry name" value="MacB_PCD"/>
    <property type="match status" value="1"/>
</dbReference>
<evidence type="ECO:0000256" key="3">
    <source>
        <dbReference type="ARBA" id="ARBA00022692"/>
    </source>
</evidence>
<evidence type="ECO:0000313" key="10">
    <source>
        <dbReference type="EMBL" id="MCQ1058030.1"/>
    </source>
</evidence>
<comment type="subcellular location">
    <subcellularLocation>
        <location evidence="1">Cell membrane</location>
        <topology evidence="1">Multi-pass membrane protein</topology>
    </subcellularLocation>
</comment>
<feature type="transmembrane region" description="Helical" evidence="7">
    <location>
        <begin position="373"/>
        <end position="398"/>
    </location>
</feature>
<keyword evidence="11" id="KW-1185">Reference proteome</keyword>
<feature type="transmembrane region" description="Helical" evidence="7">
    <location>
        <begin position="21"/>
        <end position="43"/>
    </location>
</feature>
<name>A0ABT1MZY1_9GAMM</name>
<evidence type="ECO:0000256" key="2">
    <source>
        <dbReference type="ARBA" id="ARBA00022475"/>
    </source>
</evidence>
<keyword evidence="4 7" id="KW-1133">Transmembrane helix</keyword>
<keyword evidence="2" id="KW-1003">Cell membrane</keyword>
<comment type="caution">
    <text evidence="10">The sequence shown here is derived from an EMBL/GenBank/DDBJ whole genome shotgun (WGS) entry which is preliminary data.</text>
</comment>